<accession>A0ABT2VNE6</accession>
<feature type="signal peptide" evidence="1">
    <location>
        <begin position="1"/>
        <end position="19"/>
    </location>
</feature>
<evidence type="ECO:0000313" key="2">
    <source>
        <dbReference type="EMBL" id="MCU7554827.1"/>
    </source>
</evidence>
<dbReference type="SUPFAM" id="SSF53850">
    <property type="entry name" value="Periplasmic binding protein-like II"/>
    <property type="match status" value="1"/>
</dbReference>
<dbReference type="Proteomes" id="UP001209257">
    <property type="component" value="Unassembled WGS sequence"/>
</dbReference>
<dbReference type="RefSeq" id="WP_262993836.1">
    <property type="nucleotide sequence ID" value="NZ_JAOTJC010000007.1"/>
</dbReference>
<evidence type="ECO:0008006" key="4">
    <source>
        <dbReference type="Google" id="ProtNLM"/>
    </source>
</evidence>
<keyword evidence="3" id="KW-1185">Reference proteome</keyword>
<feature type="chain" id="PRO_5046822067" description="Solute-binding protein family 3/N-terminal domain-containing protein" evidence="1">
    <location>
        <begin position="20"/>
        <end position="260"/>
    </location>
</feature>
<sequence>MKYGVITVLVIALSSKLWAETYVVGAQDIQYYPHYDFSKPDDKGLAWAILQVFAEQSGHTLVYHHMPVKRLQLELRKGNVDFVYPDNPKWYNQNVPAEEKFFSTPLTRALGGTIVRPEDVGRGIDSIRRLAIPLGFTPVNWQHRVDARQTQLVHVTDTLSALYLLERGRVDAANLEYSVTQYLTSTAVNYGPFTLDPALPHDNVGFMLSTMHHPDIIDELNTFLATHRDVINSLQSKYLLQRPDSILEQLQQRFYGSESG</sequence>
<evidence type="ECO:0000256" key="1">
    <source>
        <dbReference type="SAM" id="SignalP"/>
    </source>
</evidence>
<dbReference type="EMBL" id="JAOTJC010000007">
    <property type="protein sequence ID" value="MCU7554827.1"/>
    <property type="molecule type" value="Genomic_DNA"/>
</dbReference>
<organism evidence="2 3">
    <name type="scientific">Alteromonas salexigens</name>
    <dbReference type="NCBI Taxonomy" id="2982530"/>
    <lineage>
        <taxon>Bacteria</taxon>
        <taxon>Pseudomonadati</taxon>
        <taxon>Pseudomonadota</taxon>
        <taxon>Gammaproteobacteria</taxon>
        <taxon>Alteromonadales</taxon>
        <taxon>Alteromonadaceae</taxon>
        <taxon>Alteromonas/Salinimonas group</taxon>
        <taxon>Alteromonas</taxon>
    </lineage>
</organism>
<comment type="caution">
    <text evidence="2">The sequence shown here is derived from an EMBL/GenBank/DDBJ whole genome shotgun (WGS) entry which is preliminary data.</text>
</comment>
<protein>
    <recommendedName>
        <fullName evidence="4">Solute-binding protein family 3/N-terminal domain-containing protein</fullName>
    </recommendedName>
</protein>
<keyword evidence="1" id="KW-0732">Signal</keyword>
<dbReference type="Gene3D" id="3.40.190.10">
    <property type="entry name" value="Periplasmic binding protein-like II"/>
    <property type="match status" value="2"/>
</dbReference>
<evidence type="ECO:0000313" key="3">
    <source>
        <dbReference type="Proteomes" id="UP001209257"/>
    </source>
</evidence>
<reference evidence="3" key="1">
    <citation type="submission" date="2023-07" db="EMBL/GenBank/DDBJ databases">
        <title>Study on multiphase classification of strain Alteromonas salexigens isolated from the Yellow Sea.</title>
        <authorList>
            <person name="Sun L."/>
        </authorList>
    </citation>
    <scope>NUCLEOTIDE SEQUENCE [LARGE SCALE GENOMIC DNA]</scope>
    <source>
        <strain evidence="3">ASW11-19</strain>
    </source>
</reference>
<gene>
    <name evidence="2" type="ORF">OCL06_09465</name>
</gene>
<name>A0ABT2VNE6_9ALTE</name>
<proteinExistence type="predicted"/>